<evidence type="ECO:0000313" key="1">
    <source>
        <dbReference type="EMBL" id="MBD7986486.1"/>
    </source>
</evidence>
<reference evidence="1 2" key="1">
    <citation type="submission" date="2020-08" db="EMBL/GenBank/DDBJ databases">
        <title>A Genomic Blueprint of the Chicken Gut Microbiome.</title>
        <authorList>
            <person name="Gilroy R."/>
            <person name="Ravi A."/>
            <person name="Getino M."/>
            <person name="Pursley I."/>
            <person name="Horton D.L."/>
            <person name="Alikhan N.-F."/>
            <person name="Baker D."/>
            <person name="Gharbi K."/>
            <person name="Hall N."/>
            <person name="Watson M."/>
            <person name="Adriaenssens E.M."/>
            <person name="Foster-Nyarko E."/>
            <person name="Jarju S."/>
            <person name="Secka A."/>
            <person name="Antonio M."/>
            <person name="Oren A."/>
            <person name="Chaudhuri R."/>
            <person name="La Ragione R.M."/>
            <person name="Hildebrand F."/>
            <person name="Pallen M.J."/>
        </authorList>
    </citation>
    <scope>NUCLEOTIDE SEQUENCE [LARGE SCALE GENOMIC DNA]</scope>
    <source>
        <strain evidence="1 2">Sa2BVA3</strain>
    </source>
</reference>
<proteinExistence type="predicted"/>
<dbReference type="Proteomes" id="UP000647183">
    <property type="component" value="Unassembled WGS sequence"/>
</dbReference>
<name>A0ABR8UEP3_9GAMM</name>
<accession>A0ABR8UEP3</accession>
<protein>
    <submittedName>
        <fullName evidence="1">Polyhydroxyalkanoic acid system family protein</fullName>
    </submittedName>
</protein>
<dbReference type="Pfam" id="PF09650">
    <property type="entry name" value="PHA_gran_rgn"/>
    <property type="match status" value="1"/>
</dbReference>
<sequence length="91" mass="10046">MAGIDIQHAHALPPPRARDAVQHVADKLVERFGVECRWQDDALHFSRAGVDGRIALLPGAVRVQAELGFLLSAMQGPIESEIRRVLDKHFA</sequence>
<comment type="caution">
    <text evidence="1">The sequence shown here is derived from an EMBL/GenBank/DDBJ whole genome shotgun (WGS) entry which is preliminary data.</text>
</comment>
<dbReference type="EMBL" id="JACSQJ010000001">
    <property type="protein sequence ID" value="MBD7986486.1"/>
    <property type="molecule type" value="Genomic_DNA"/>
</dbReference>
<dbReference type="RefSeq" id="WP_191727772.1">
    <property type="nucleotide sequence ID" value="NZ_JACSQJ010000001.1"/>
</dbReference>
<keyword evidence="2" id="KW-1185">Reference proteome</keyword>
<evidence type="ECO:0000313" key="2">
    <source>
        <dbReference type="Proteomes" id="UP000647183"/>
    </source>
</evidence>
<gene>
    <name evidence="1" type="ORF">H9645_00390</name>
</gene>
<dbReference type="InterPro" id="IPR013433">
    <property type="entry name" value="PHA_gran_rgn"/>
</dbReference>
<organism evidence="1 2">
    <name type="scientific">Luteimonas colneyensis</name>
    <dbReference type="NCBI Taxonomy" id="2762230"/>
    <lineage>
        <taxon>Bacteria</taxon>
        <taxon>Pseudomonadati</taxon>
        <taxon>Pseudomonadota</taxon>
        <taxon>Gammaproteobacteria</taxon>
        <taxon>Lysobacterales</taxon>
        <taxon>Lysobacteraceae</taxon>
        <taxon>Luteimonas</taxon>
    </lineage>
</organism>
<dbReference type="NCBIfam" id="TIGR02610">
    <property type="entry name" value="PHA_gran_rgn"/>
    <property type="match status" value="1"/>
</dbReference>